<evidence type="ECO:0000256" key="6">
    <source>
        <dbReference type="ARBA" id="ARBA00022840"/>
    </source>
</evidence>
<dbReference type="GO" id="GO:0005856">
    <property type="term" value="C:cytoskeleton"/>
    <property type="evidence" value="ECO:0007669"/>
    <property type="project" value="TreeGrafter"/>
</dbReference>
<keyword evidence="2" id="KW-0723">Serine/threonine-protein kinase</keyword>
<evidence type="ECO:0000256" key="3">
    <source>
        <dbReference type="ARBA" id="ARBA00022679"/>
    </source>
</evidence>
<dbReference type="Proteomes" id="UP001172673">
    <property type="component" value="Unassembled WGS sequence"/>
</dbReference>
<dbReference type="Gene3D" id="3.30.200.20">
    <property type="entry name" value="Phosphorylase Kinase, domain 1"/>
    <property type="match status" value="1"/>
</dbReference>
<feature type="region of interest" description="Disordered" evidence="7">
    <location>
        <begin position="235"/>
        <end position="263"/>
    </location>
</feature>
<proteinExistence type="predicted"/>
<evidence type="ECO:0000313" key="9">
    <source>
        <dbReference type="EMBL" id="KAJ9605277.1"/>
    </source>
</evidence>
<dbReference type="GO" id="GO:0005524">
    <property type="term" value="F:ATP binding"/>
    <property type="evidence" value="ECO:0007669"/>
    <property type="project" value="UniProtKB-KW"/>
</dbReference>
<evidence type="ECO:0000256" key="4">
    <source>
        <dbReference type="ARBA" id="ARBA00022741"/>
    </source>
</evidence>
<dbReference type="EMBL" id="JAPDRK010000016">
    <property type="protein sequence ID" value="KAJ9605277.1"/>
    <property type="molecule type" value="Genomic_DNA"/>
</dbReference>
<evidence type="ECO:0000256" key="2">
    <source>
        <dbReference type="ARBA" id="ARBA00022527"/>
    </source>
</evidence>
<accession>A0AA38X1X7</accession>
<dbReference type="InterPro" id="IPR011009">
    <property type="entry name" value="Kinase-like_dom_sf"/>
</dbReference>
<dbReference type="AlphaFoldDB" id="A0AA38X1X7"/>
<evidence type="ECO:0000256" key="5">
    <source>
        <dbReference type="ARBA" id="ARBA00022777"/>
    </source>
</evidence>
<keyword evidence="3" id="KW-0808">Transferase</keyword>
<keyword evidence="5" id="KW-0418">Kinase</keyword>
<protein>
    <recommendedName>
        <fullName evidence="1">non-specific serine/threonine protein kinase</fullName>
        <ecNumber evidence="1">2.7.11.1</ecNumber>
    </recommendedName>
</protein>
<dbReference type="PANTHER" id="PTHR22988:SF75">
    <property type="entry name" value="MYOSIN-16-LIKE"/>
    <property type="match status" value="1"/>
</dbReference>
<evidence type="ECO:0000256" key="7">
    <source>
        <dbReference type="SAM" id="MobiDB-lite"/>
    </source>
</evidence>
<dbReference type="GO" id="GO:0004674">
    <property type="term" value="F:protein serine/threonine kinase activity"/>
    <property type="evidence" value="ECO:0007669"/>
    <property type="project" value="UniProtKB-KW"/>
</dbReference>
<evidence type="ECO:0000313" key="10">
    <source>
        <dbReference type="Proteomes" id="UP001172673"/>
    </source>
</evidence>
<evidence type="ECO:0000256" key="1">
    <source>
        <dbReference type="ARBA" id="ARBA00012513"/>
    </source>
</evidence>
<gene>
    <name evidence="9" type="ORF">H2200_009934</name>
</gene>
<feature type="domain" description="AGC-kinase C-terminal" evidence="8">
    <location>
        <begin position="111"/>
        <end position="178"/>
    </location>
</feature>
<dbReference type="EC" id="2.7.11.1" evidence="1"/>
<keyword evidence="6" id="KW-0067">ATP-binding</keyword>
<dbReference type="PROSITE" id="PS51285">
    <property type="entry name" value="AGC_KINASE_CTER"/>
    <property type="match status" value="1"/>
</dbReference>
<dbReference type="Gene3D" id="1.10.510.10">
    <property type="entry name" value="Transferase(Phosphotransferase) domain 1"/>
    <property type="match status" value="1"/>
</dbReference>
<keyword evidence="10" id="KW-1185">Reference proteome</keyword>
<dbReference type="SUPFAM" id="SSF56112">
    <property type="entry name" value="Protein kinase-like (PK-like)"/>
    <property type="match status" value="1"/>
</dbReference>
<sequence length="382" mass="43450">MYECLYGFTPFACDDRHQTKLKILQHKKTLVFPQPHEPPEPSIEALDLMMSILVEKEKRLCSRQYELNDYSRKMQGGRVVRCIADKNHRDYQGRFVWPGDAEDIKRHRFFRDVDWDTIHLRRPPYLPRVKGWEDTKYFQEEEPISDIDTSTNVDEAVSTAGPDKGIQPSKDQTTQVSQHHQEIQHIVPSVGLKPPPYQDTPMPDAGPGAGASLKNPLLRPLVEKPLSTAATLVGTGGQVEGQPETAVAGNPKPKTKKKEKKRPRDIILRDPVAGPTALESRKLGAFLGYEYRQPVTVKDIVEQVLAEDHVKAKFKDYRLGGDGQVPNDLSFRERMLRDAGGHMSPQHRPAQRVIRDLSFERRVYLESAGQRTPPDILFQQLL</sequence>
<organism evidence="9 10">
    <name type="scientific">Cladophialophora chaetospira</name>
    <dbReference type="NCBI Taxonomy" id="386627"/>
    <lineage>
        <taxon>Eukaryota</taxon>
        <taxon>Fungi</taxon>
        <taxon>Dikarya</taxon>
        <taxon>Ascomycota</taxon>
        <taxon>Pezizomycotina</taxon>
        <taxon>Eurotiomycetes</taxon>
        <taxon>Chaetothyriomycetidae</taxon>
        <taxon>Chaetothyriales</taxon>
        <taxon>Herpotrichiellaceae</taxon>
        <taxon>Cladophialophora</taxon>
    </lineage>
</organism>
<dbReference type="GO" id="GO:0031032">
    <property type="term" value="P:actomyosin structure organization"/>
    <property type="evidence" value="ECO:0007669"/>
    <property type="project" value="TreeGrafter"/>
</dbReference>
<evidence type="ECO:0000259" key="8">
    <source>
        <dbReference type="PROSITE" id="PS51285"/>
    </source>
</evidence>
<reference evidence="9" key="1">
    <citation type="submission" date="2022-10" db="EMBL/GenBank/DDBJ databases">
        <title>Culturing micro-colonial fungi from biological soil crusts in the Mojave desert and describing Neophaeococcomyces mojavensis, and introducing the new genera and species Taxawa tesnikishii.</title>
        <authorList>
            <person name="Kurbessoian T."/>
            <person name="Stajich J.E."/>
        </authorList>
    </citation>
    <scope>NUCLEOTIDE SEQUENCE</scope>
    <source>
        <strain evidence="9">TK_41</strain>
    </source>
</reference>
<name>A0AA38X1X7_9EURO</name>
<dbReference type="GO" id="GO:0005737">
    <property type="term" value="C:cytoplasm"/>
    <property type="evidence" value="ECO:0007669"/>
    <property type="project" value="TreeGrafter"/>
</dbReference>
<dbReference type="InterPro" id="IPR050839">
    <property type="entry name" value="Rho-assoc_Ser/Thr_Kinase"/>
</dbReference>
<comment type="caution">
    <text evidence="9">The sequence shown here is derived from an EMBL/GenBank/DDBJ whole genome shotgun (WGS) entry which is preliminary data.</text>
</comment>
<dbReference type="InterPro" id="IPR000961">
    <property type="entry name" value="AGC-kinase_C"/>
</dbReference>
<dbReference type="PANTHER" id="PTHR22988">
    <property type="entry name" value="MYOTONIC DYSTROPHY S/T KINASE-RELATED"/>
    <property type="match status" value="1"/>
</dbReference>
<keyword evidence="4" id="KW-0547">Nucleotide-binding</keyword>